<organism evidence="2">
    <name type="scientific">Amphimedon queenslandica</name>
    <name type="common">Sponge</name>
    <dbReference type="NCBI Taxonomy" id="400682"/>
    <lineage>
        <taxon>Eukaryota</taxon>
        <taxon>Metazoa</taxon>
        <taxon>Porifera</taxon>
        <taxon>Demospongiae</taxon>
        <taxon>Heteroscleromorpha</taxon>
        <taxon>Haplosclerida</taxon>
        <taxon>Niphatidae</taxon>
        <taxon>Amphimedon</taxon>
    </lineage>
</organism>
<feature type="region of interest" description="Disordered" evidence="1">
    <location>
        <begin position="1"/>
        <end position="36"/>
    </location>
</feature>
<sequence length="175" mass="19991">MAEFNGNVTEISPDTDCTSRGTSSQSPTKRRKVYKQRYNRKGEKNCKLNERRWLQPSSADPCKAYCKLCEKEIVAGLYEQQKHQNSKKHKERESAVTITTAITAMMVCDDISQKTKSAEIKMATFLVQHHLRFQAMDHLSDLVTDIFSDSEIAKRFQSKHTKSSDIVKCVLAGHF</sequence>
<feature type="compositionally biased region" description="Polar residues" evidence="1">
    <location>
        <begin position="1"/>
        <end position="27"/>
    </location>
</feature>
<evidence type="ECO:0000313" key="2">
    <source>
        <dbReference type="EnsemblMetazoa" id="Aqu2.1.29815_001"/>
    </source>
</evidence>
<evidence type="ECO:0000256" key="1">
    <source>
        <dbReference type="SAM" id="MobiDB-lite"/>
    </source>
</evidence>
<dbReference type="EnsemblMetazoa" id="Aqu2.1.29815_001">
    <property type="protein sequence ID" value="Aqu2.1.29815_001"/>
    <property type="gene ID" value="Aqu2.1.29815"/>
</dbReference>
<protein>
    <submittedName>
        <fullName evidence="2">Uncharacterized protein</fullName>
    </submittedName>
</protein>
<name>A0A1X7UP94_AMPQE</name>
<proteinExistence type="predicted"/>
<reference evidence="2" key="1">
    <citation type="submission" date="2017-05" db="UniProtKB">
        <authorList>
            <consortium name="EnsemblMetazoa"/>
        </authorList>
    </citation>
    <scope>IDENTIFICATION</scope>
</reference>
<dbReference type="OrthoDB" id="6159421at2759"/>
<dbReference type="OMA" id="KEFACKW"/>
<accession>A0A1X7UP94</accession>
<dbReference type="AlphaFoldDB" id="A0A1X7UP94"/>
<dbReference type="InParanoid" id="A0A1X7UP94"/>